<evidence type="ECO:0000313" key="1">
    <source>
        <dbReference type="EMBL" id="MCL6268365.1"/>
    </source>
</evidence>
<dbReference type="SUPFAM" id="SSF102588">
    <property type="entry name" value="LmbE-like"/>
    <property type="match status" value="1"/>
</dbReference>
<proteinExistence type="predicted"/>
<gene>
    <name evidence="1" type="ORF">M3P05_00180</name>
</gene>
<dbReference type="Gene3D" id="3.40.50.10320">
    <property type="entry name" value="LmbE-like"/>
    <property type="match status" value="1"/>
</dbReference>
<accession>A0ABT0PAH8</accession>
<sequence>MWSDHIFYDPKQDYLYILNSDFQLQVDLREGITLKLDTCNTSSSRFDTWILAQKIKATSIAGQIFDPAVTVCCGSKQHKQYFERGGAGIRYINLSDFAEELNSGQLVHITGKHCSLSGTGTIHGFCNPNFSQKRILIIAPHADDAELSSFGLYSQSDDVHIVTLTAGEVEMDDFSHVYHQPEQASVLKGRLRSMDSIAIPLLGGVPQERCIQLGYFCKRLKDMKQQPDKEFASLSAKITDTRIFREFNSQNLLSDSDGRPTWDNLIQDLVELLGNIQPKVIVMPNPDMDAHDDHIYSTIAMKEAIAKSSIEPQYELFYANHYHTTDMFPFGPAHSAASLPPDFSGHSVRVYSCQSDIDLQKRKVFSLRMMHDLKDKWVLKKQLRSLLQGLLIRRRFWRYGSEPYLHKAVKQNEVFIVSEIK</sequence>
<evidence type="ECO:0000313" key="2">
    <source>
        <dbReference type="Proteomes" id="UP001203338"/>
    </source>
</evidence>
<protein>
    <submittedName>
        <fullName evidence="1">PIG-L family deacetylase</fullName>
    </submittedName>
</protein>
<name>A0ABT0PAH8_9GAMM</name>
<keyword evidence="2" id="KW-1185">Reference proteome</keyword>
<dbReference type="InterPro" id="IPR003737">
    <property type="entry name" value="GlcNAc_PI_deacetylase-related"/>
</dbReference>
<comment type="caution">
    <text evidence="1">The sequence shown here is derived from an EMBL/GenBank/DDBJ whole genome shotgun (WGS) entry which is preliminary data.</text>
</comment>
<reference evidence="1 2" key="1">
    <citation type="submission" date="2022-05" db="EMBL/GenBank/DDBJ databases">
        <authorList>
            <person name="Park J.-S."/>
        </authorList>
    </citation>
    <scope>NUCLEOTIDE SEQUENCE [LARGE SCALE GENOMIC DNA]</scope>
    <source>
        <strain evidence="1 2">2012CJ34-2</strain>
    </source>
</reference>
<organism evidence="1 2">
    <name type="scientific">Parendozoicomonas callyspongiae</name>
    <dbReference type="NCBI Taxonomy" id="2942213"/>
    <lineage>
        <taxon>Bacteria</taxon>
        <taxon>Pseudomonadati</taxon>
        <taxon>Pseudomonadota</taxon>
        <taxon>Gammaproteobacteria</taxon>
        <taxon>Oceanospirillales</taxon>
        <taxon>Endozoicomonadaceae</taxon>
        <taxon>Parendozoicomonas</taxon>
    </lineage>
</organism>
<dbReference type="Proteomes" id="UP001203338">
    <property type="component" value="Unassembled WGS sequence"/>
</dbReference>
<dbReference type="EMBL" id="JAMFLX010000001">
    <property type="protein sequence ID" value="MCL6268365.1"/>
    <property type="molecule type" value="Genomic_DNA"/>
</dbReference>
<dbReference type="RefSeq" id="WP_249697203.1">
    <property type="nucleotide sequence ID" value="NZ_JAMFLX010000001.1"/>
</dbReference>
<dbReference type="InterPro" id="IPR024078">
    <property type="entry name" value="LmbE-like_dom_sf"/>
</dbReference>
<dbReference type="Pfam" id="PF02585">
    <property type="entry name" value="PIG-L"/>
    <property type="match status" value="1"/>
</dbReference>